<feature type="region of interest" description="Disordered" evidence="1">
    <location>
        <begin position="318"/>
        <end position="404"/>
    </location>
</feature>
<evidence type="ECO:0000256" key="2">
    <source>
        <dbReference type="SAM" id="Phobius"/>
    </source>
</evidence>
<feature type="transmembrane region" description="Helical" evidence="2">
    <location>
        <begin position="12"/>
        <end position="35"/>
    </location>
</feature>
<feature type="region of interest" description="Disordered" evidence="1">
    <location>
        <begin position="103"/>
        <end position="147"/>
    </location>
</feature>
<keyword evidence="2" id="KW-0472">Membrane</keyword>
<accession>A0AAJ5X3A8</accession>
<reference evidence="3" key="1">
    <citation type="submission" date="2023-03" db="EMBL/GenBank/DDBJ databases">
        <title>Andean soil-derived lignocellulolytic bacterial consortium as a source of novel taxa and putative plastic-active enzymes.</title>
        <authorList>
            <person name="Diaz-Garcia L."/>
            <person name="Chuvochina M."/>
            <person name="Feuerriegel G."/>
            <person name="Bunk B."/>
            <person name="Sproer C."/>
            <person name="Streit W.R."/>
            <person name="Rodriguez L.M."/>
            <person name="Overmann J."/>
            <person name="Jimenez D.J."/>
        </authorList>
    </citation>
    <scope>NUCLEOTIDE SEQUENCE</scope>
    <source>
        <strain evidence="3">MAG 26</strain>
    </source>
</reference>
<feature type="compositionally biased region" description="Polar residues" evidence="1">
    <location>
        <begin position="243"/>
        <end position="252"/>
    </location>
</feature>
<keyword evidence="2" id="KW-0812">Transmembrane</keyword>
<proteinExistence type="predicted"/>
<gene>
    <name evidence="3" type="ORF">P0Y56_09755</name>
</gene>
<dbReference type="KEGG" id="acob:P0Y56_09755"/>
<dbReference type="AlphaFoldDB" id="A0AAJ5X3A8"/>
<feature type="compositionally biased region" description="Basic and acidic residues" evidence="1">
    <location>
        <begin position="107"/>
        <end position="131"/>
    </location>
</feature>
<feature type="transmembrane region" description="Helical" evidence="2">
    <location>
        <begin position="64"/>
        <end position="84"/>
    </location>
</feature>
<evidence type="ECO:0000313" key="3">
    <source>
        <dbReference type="EMBL" id="WEK45320.1"/>
    </source>
</evidence>
<name>A0AAJ5X3A8_9SPHN</name>
<dbReference type="Proteomes" id="UP001218362">
    <property type="component" value="Chromosome"/>
</dbReference>
<feature type="region of interest" description="Disordered" evidence="1">
    <location>
        <begin position="416"/>
        <end position="449"/>
    </location>
</feature>
<dbReference type="EMBL" id="CP119316">
    <property type="protein sequence ID" value="WEK45320.1"/>
    <property type="molecule type" value="Genomic_DNA"/>
</dbReference>
<feature type="region of interest" description="Disordered" evidence="1">
    <location>
        <begin position="197"/>
        <end position="273"/>
    </location>
</feature>
<protein>
    <submittedName>
        <fullName evidence="3">Uncharacterized protein</fullName>
    </submittedName>
</protein>
<feature type="compositionally biased region" description="Pro residues" evidence="1">
    <location>
        <begin position="260"/>
        <end position="271"/>
    </location>
</feature>
<feature type="compositionally biased region" description="Low complexity" evidence="1">
    <location>
        <begin position="378"/>
        <end position="395"/>
    </location>
</feature>
<keyword evidence="2" id="KW-1133">Transmembrane helix</keyword>
<organism evidence="3 4">
    <name type="scientific">Candidatus Andeanibacterium colombiense</name>
    <dbReference type="NCBI Taxonomy" id="3121345"/>
    <lineage>
        <taxon>Bacteria</taxon>
        <taxon>Pseudomonadati</taxon>
        <taxon>Pseudomonadota</taxon>
        <taxon>Alphaproteobacteria</taxon>
        <taxon>Sphingomonadales</taxon>
        <taxon>Sphingomonadaceae</taxon>
        <taxon>Candidatus Andeanibacterium</taxon>
    </lineage>
</organism>
<sequence length="466" mass="48904">MPSKQTKPPISAHPLFPAIVAVWFAVLFGLGSGVLPTVLFERLFAASGVAALIPSAAPPLGGTFHLLVAPVFGLAGALLGFTLARRLRAARIADADFTHLAPQPTARESRPVGDGKRRPISVKEELGDTRLDPVPSEDNARSLPIPQPFAGRRRSLALAEIETADDYSAAFYPEPAIPLAPEPVIVRQMSPIDFEHFSNEPAESSMPPARATEPARESIAERGLQGLRNPSPFARPLGDENETPVTAAQTTEPMFDPQPALAPPAPAPLLPTDPAVDLGDLGVVQLAERLAALLRDRQARPRGTPAFVVGLKQEFGIETAGPTPARPEPAAPKASDIAPSGAIFGESGFGPPVPDPVQAIPAAFRPLDLGDFDDDEAPLPSLSLPLAGLTPAAAEETGDDELDDIGEAEEHYSSLLAMKQPAFEQAGRPFDGPTDEPAQSGRPDPTDTDRALRAALAALQNMSGAA</sequence>
<evidence type="ECO:0000256" key="1">
    <source>
        <dbReference type="SAM" id="MobiDB-lite"/>
    </source>
</evidence>
<evidence type="ECO:0000313" key="4">
    <source>
        <dbReference type="Proteomes" id="UP001218362"/>
    </source>
</evidence>